<organism evidence="5 6">
    <name type="scientific">Oceanimonas doudoroffii</name>
    <dbReference type="NCBI Taxonomy" id="84158"/>
    <lineage>
        <taxon>Bacteria</taxon>
        <taxon>Pseudomonadati</taxon>
        <taxon>Pseudomonadota</taxon>
        <taxon>Gammaproteobacteria</taxon>
        <taxon>Aeromonadales</taxon>
        <taxon>Aeromonadaceae</taxon>
        <taxon>Oceanimonas</taxon>
    </lineage>
</organism>
<accession>A0A233RDB4</accession>
<dbReference type="RefSeq" id="WP_094201211.1">
    <property type="nucleotide sequence ID" value="NZ_NBIM01000004.1"/>
</dbReference>
<dbReference type="InterPro" id="IPR050679">
    <property type="entry name" value="Bact_HTH_transcr_reg"/>
</dbReference>
<dbReference type="InterPro" id="IPR000524">
    <property type="entry name" value="Tscrpt_reg_HTH_GntR"/>
</dbReference>
<dbReference type="PROSITE" id="PS50949">
    <property type="entry name" value="HTH_GNTR"/>
    <property type="match status" value="1"/>
</dbReference>
<name>A0A233RDB4_9GAMM</name>
<dbReference type="CDD" id="cd07377">
    <property type="entry name" value="WHTH_GntR"/>
    <property type="match status" value="1"/>
</dbReference>
<dbReference type="Gene3D" id="3.40.1410.10">
    <property type="entry name" value="Chorismate lyase-like"/>
    <property type="match status" value="1"/>
</dbReference>
<keyword evidence="3" id="KW-0804">Transcription</keyword>
<proteinExistence type="predicted"/>
<dbReference type="GO" id="GO:0003677">
    <property type="term" value="F:DNA binding"/>
    <property type="evidence" value="ECO:0007669"/>
    <property type="project" value="UniProtKB-KW"/>
</dbReference>
<dbReference type="SUPFAM" id="SSF64288">
    <property type="entry name" value="Chorismate lyase-like"/>
    <property type="match status" value="1"/>
</dbReference>
<dbReference type="Pfam" id="PF07702">
    <property type="entry name" value="UTRA"/>
    <property type="match status" value="1"/>
</dbReference>
<protein>
    <submittedName>
        <fullName evidence="5">Transcriptional regulator</fullName>
    </submittedName>
</protein>
<dbReference type="PANTHER" id="PTHR44846">
    <property type="entry name" value="MANNOSYL-D-GLYCERATE TRANSPORT/METABOLISM SYSTEM REPRESSOR MNGR-RELATED"/>
    <property type="match status" value="1"/>
</dbReference>
<keyword evidence="6" id="KW-1185">Reference proteome</keyword>
<dbReference type="InterPro" id="IPR028978">
    <property type="entry name" value="Chorismate_lyase_/UTRA_dom_sf"/>
</dbReference>
<evidence type="ECO:0000313" key="5">
    <source>
        <dbReference type="EMBL" id="OXY81375.1"/>
    </source>
</evidence>
<dbReference type="InterPro" id="IPR036390">
    <property type="entry name" value="WH_DNA-bd_sf"/>
</dbReference>
<keyword evidence="2" id="KW-0238">DNA-binding</keyword>
<comment type="caution">
    <text evidence="5">The sequence shown here is derived from an EMBL/GenBank/DDBJ whole genome shotgun (WGS) entry which is preliminary data.</text>
</comment>
<sequence>MSKPHYQQISDSIEAQIRSGALPTNSKLPSERQLSDAFATTRVTLREALSRLEGKGLIYRANRRGWYITPSRINYNPTQGLPFNEVVSGQGRQPHTQVLTHQLAPAEPAVHRALGLAPLTPLHRVQRLRSIDGHAVLLEENHVDPARFPGLAEHDLTRSLTRLFEQEYDVSIATMELNMYPVALDENRAQALGVATGAAALFISRLSRDPAGRAIELDWEYWRHDALNIQLSV</sequence>
<gene>
    <name evidence="5" type="ORF">B6S08_12870</name>
</gene>
<dbReference type="SUPFAM" id="SSF46785">
    <property type="entry name" value="Winged helix' DNA-binding domain"/>
    <property type="match status" value="1"/>
</dbReference>
<evidence type="ECO:0000256" key="2">
    <source>
        <dbReference type="ARBA" id="ARBA00023125"/>
    </source>
</evidence>
<dbReference type="GO" id="GO:0045892">
    <property type="term" value="P:negative regulation of DNA-templated transcription"/>
    <property type="evidence" value="ECO:0007669"/>
    <property type="project" value="TreeGrafter"/>
</dbReference>
<dbReference type="Gene3D" id="1.10.10.10">
    <property type="entry name" value="Winged helix-like DNA-binding domain superfamily/Winged helix DNA-binding domain"/>
    <property type="match status" value="1"/>
</dbReference>
<dbReference type="Pfam" id="PF00392">
    <property type="entry name" value="GntR"/>
    <property type="match status" value="1"/>
</dbReference>
<dbReference type="AlphaFoldDB" id="A0A233RDB4"/>
<evidence type="ECO:0000313" key="6">
    <source>
        <dbReference type="Proteomes" id="UP000242757"/>
    </source>
</evidence>
<dbReference type="SMART" id="SM00345">
    <property type="entry name" value="HTH_GNTR"/>
    <property type="match status" value="1"/>
</dbReference>
<dbReference type="SMART" id="SM00866">
    <property type="entry name" value="UTRA"/>
    <property type="match status" value="1"/>
</dbReference>
<reference evidence="5 6" key="1">
    <citation type="submission" date="2017-08" db="EMBL/GenBank/DDBJ databases">
        <title>A Genome Sequence of Oceanimonas doudoroffii ATCC 27123T.</title>
        <authorList>
            <person name="Brennan M.A."/>
            <person name="Maclea K.S."/>
            <person name="Mcclelland W.D."/>
            <person name="Trachtenberg A.M."/>
        </authorList>
    </citation>
    <scope>NUCLEOTIDE SEQUENCE [LARGE SCALE GENOMIC DNA]</scope>
    <source>
        <strain evidence="5 6">ATCC 27123</strain>
    </source>
</reference>
<evidence type="ECO:0000256" key="3">
    <source>
        <dbReference type="ARBA" id="ARBA00023163"/>
    </source>
</evidence>
<evidence type="ECO:0000256" key="1">
    <source>
        <dbReference type="ARBA" id="ARBA00023015"/>
    </source>
</evidence>
<dbReference type="EMBL" id="NBIM01000004">
    <property type="protein sequence ID" value="OXY81375.1"/>
    <property type="molecule type" value="Genomic_DNA"/>
</dbReference>
<evidence type="ECO:0000259" key="4">
    <source>
        <dbReference type="PROSITE" id="PS50949"/>
    </source>
</evidence>
<keyword evidence="1" id="KW-0805">Transcription regulation</keyword>
<dbReference type="OrthoDB" id="9784545at2"/>
<dbReference type="PRINTS" id="PR00035">
    <property type="entry name" value="HTHGNTR"/>
</dbReference>
<dbReference type="PANTHER" id="PTHR44846:SF7">
    <property type="entry name" value="TRANSCRIPTIONAL REGULATOR OF 2-AMINOETHYLPHOSPHONATE DEGRADATION OPERONS-RELATED"/>
    <property type="match status" value="1"/>
</dbReference>
<dbReference type="GO" id="GO:0003700">
    <property type="term" value="F:DNA-binding transcription factor activity"/>
    <property type="evidence" value="ECO:0007669"/>
    <property type="project" value="InterPro"/>
</dbReference>
<dbReference type="InterPro" id="IPR036388">
    <property type="entry name" value="WH-like_DNA-bd_sf"/>
</dbReference>
<dbReference type="InterPro" id="IPR011663">
    <property type="entry name" value="UTRA"/>
</dbReference>
<dbReference type="Proteomes" id="UP000242757">
    <property type="component" value="Unassembled WGS sequence"/>
</dbReference>
<feature type="domain" description="HTH gntR-type" evidence="4">
    <location>
        <begin position="3"/>
        <end position="71"/>
    </location>
</feature>